<gene>
    <name evidence="1" type="primary">ORF23</name>
</gene>
<sequence>MMMHGSHSQKYTNNSHCKHILTKRAFPTELTLAMLRVCADGARFEHGMLRLSENEFVFHMLHSKTLAAVMGVPGSSTPVPTLFANLAPDADTTTSLYVNGNPMASLIRIVLSPYPYALESKLVVGFVRHNGVLMLYRTPVVETNEHKTSETRVPCSLMLSRHADLSGAEPLPFDADGRLEHVDHMKCVRIDEKHNTQREFYKNDPPIFASVICTYEPYVHTIDRVYITKKADSTVVPANKSMLDDTIETCNAATANNSPYTNKEKTADLALATNTADVEHNAELTATQTPNLPTIRSILRQVQKHNWLPISETINDDVRNVQAHTFYAIASTGPRFTHCSSQALNTITVLGRSHNSVQLLAAEELTPTQRVYIKHVLLQRLGFENSIEDFYAVYRNTNMDIQQNETTQHKVDTFERLLRMAYTQVKDAIYCLNSVAANHFTQPICDDGQREQLRLAMEKYFLMFPPIDRKNATVFGAAVVSHVCHGARFERILSFMSQYMKVYEKQSDTDVVKMYALLTI</sequence>
<dbReference type="EMBL" id="MN545487">
    <property type="protein sequence ID" value="QRE02506.1"/>
    <property type="molecule type" value="Genomic_DNA"/>
</dbReference>
<organism evidence="1">
    <name type="scientific">Otarine gammaherpesvirus 4</name>
    <dbReference type="NCBI Taxonomy" id="2801541"/>
    <lineage>
        <taxon>Viruses</taxon>
        <taxon>Duplodnaviria</taxon>
        <taxon>Heunggongvirae</taxon>
        <taxon>Peploviricota</taxon>
        <taxon>Herviviricetes</taxon>
        <taxon>Herpesvirales</taxon>
        <taxon>Orthoherpesviridae</taxon>
        <taxon>Gammaherpesvirinae</taxon>
    </lineage>
</organism>
<name>A0A889IW42_9GAMA</name>
<dbReference type="InterPro" id="IPR006772">
    <property type="entry name" value="Herpes_BTRF1"/>
</dbReference>
<proteinExistence type="predicted"/>
<dbReference type="Pfam" id="PF04682">
    <property type="entry name" value="Herpes_BTRF1"/>
    <property type="match status" value="1"/>
</dbReference>
<reference evidence="1" key="1">
    <citation type="submission" date="2019-10" db="EMBL/GenBank/DDBJ databases">
        <title>Otarine herpesvirus 4 in Northern fur seal genital swab.</title>
        <authorList>
            <person name="Deming A.C."/>
            <person name="Wellehan J.F.X."/>
            <person name="Gulland F.M.D."/>
        </authorList>
    </citation>
    <scope>NUCLEOTIDE SEQUENCE</scope>
    <source>
        <strain evidence="1">Cu11-001</strain>
    </source>
</reference>
<evidence type="ECO:0000313" key="1">
    <source>
        <dbReference type="EMBL" id="QRE02506.1"/>
    </source>
</evidence>
<accession>A0A889IW42</accession>
<protein>
    <submittedName>
        <fullName evidence="1">Tegument protein</fullName>
    </submittedName>
</protein>